<protein>
    <recommendedName>
        <fullName evidence="6">Mid2 domain-containing protein</fullName>
    </recommendedName>
</protein>
<dbReference type="OrthoDB" id="3266475at2759"/>
<accession>S7QLX8</accession>
<feature type="chain" id="PRO_5004544037" description="Mid2 domain-containing protein" evidence="3">
    <location>
        <begin position="18"/>
        <end position="328"/>
    </location>
</feature>
<dbReference type="eggNOG" id="ENOG502T26Q">
    <property type="taxonomic scope" value="Eukaryota"/>
</dbReference>
<dbReference type="GeneID" id="19301066"/>
<feature type="compositionally biased region" description="Low complexity" evidence="1">
    <location>
        <begin position="134"/>
        <end position="147"/>
    </location>
</feature>
<dbReference type="RefSeq" id="XP_007860853.1">
    <property type="nucleotide sequence ID" value="XM_007862662.1"/>
</dbReference>
<evidence type="ECO:0008006" key="6">
    <source>
        <dbReference type="Google" id="ProtNLM"/>
    </source>
</evidence>
<evidence type="ECO:0000256" key="2">
    <source>
        <dbReference type="SAM" id="Phobius"/>
    </source>
</evidence>
<name>S7QLX8_GLOTA</name>
<evidence type="ECO:0000256" key="1">
    <source>
        <dbReference type="SAM" id="MobiDB-lite"/>
    </source>
</evidence>
<sequence length="328" mass="35295">MRILVVFVLAFCTCALSIPVRPISPEEALDDGYGRPFSARDIGGIFGEPGMEYPPPAEPIMKDPFTTLRPTGTLASLLTSLPSTSAKMSSKTKDATHSSSADPANPTSHSVIGTPRDPPLTSLATDPATRAVQTTTAAAASTSTSSSPPGLAGVSTQWKVMGIAVIAISGLAVMIITVVFYDQWSRFALDLLCCGKRRKDDGGFEEFVPDWEKRSWEVQLKQEDAGAERYPSIEDLAHPPPAVTRKVSGSVIPDPLPAGGVPAYANPFESHLDAHQEQYYPETHVAYENAPNMVKTEPSYPHQDVTISDRVQHNHTHITTPDPYDGIA</sequence>
<feature type="region of interest" description="Disordered" evidence="1">
    <location>
        <begin position="83"/>
        <end position="152"/>
    </location>
</feature>
<keyword evidence="2" id="KW-1133">Transmembrane helix</keyword>
<keyword evidence="5" id="KW-1185">Reference proteome</keyword>
<dbReference type="KEGG" id="gtr:GLOTRDRAFT_124201"/>
<keyword evidence="2" id="KW-0812">Transmembrane</keyword>
<proteinExistence type="predicted"/>
<reference evidence="4 5" key="1">
    <citation type="journal article" date="2012" name="Science">
        <title>The Paleozoic origin of enzymatic lignin decomposition reconstructed from 31 fungal genomes.</title>
        <authorList>
            <person name="Floudas D."/>
            <person name="Binder M."/>
            <person name="Riley R."/>
            <person name="Barry K."/>
            <person name="Blanchette R.A."/>
            <person name="Henrissat B."/>
            <person name="Martinez A.T."/>
            <person name="Otillar R."/>
            <person name="Spatafora J.W."/>
            <person name="Yadav J.S."/>
            <person name="Aerts A."/>
            <person name="Benoit I."/>
            <person name="Boyd A."/>
            <person name="Carlson A."/>
            <person name="Copeland A."/>
            <person name="Coutinho P.M."/>
            <person name="de Vries R.P."/>
            <person name="Ferreira P."/>
            <person name="Findley K."/>
            <person name="Foster B."/>
            <person name="Gaskell J."/>
            <person name="Glotzer D."/>
            <person name="Gorecki P."/>
            <person name="Heitman J."/>
            <person name="Hesse C."/>
            <person name="Hori C."/>
            <person name="Igarashi K."/>
            <person name="Jurgens J.A."/>
            <person name="Kallen N."/>
            <person name="Kersten P."/>
            <person name="Kohler A."/>
            <person name="Kuees U."/>
            <person name="Kumar T.K.A."/>
            <person name="Kuo A."/>
            <person name="LaButti K."/>
            <person name="Larrondo L.F."/>
            <person name="Lindquist E."/>
            <person name="Ling A."/>
            <person name="Lombard V."/>
            <person name="Lucas S."/>
            <person name="Lundell T."/>
            <person name="Martin R."/>
            <person name="McLaughlin D.J."/>
            <person name="Morgenstern I."/>
            <person name="Morin E."/>
            <person name="Murat C."/>
            <person name="Nagy L.G."/>
            <person name="Nolan M."/>
            <person name="Ohm R.A."/>
            <person name="Patyshakuliyeva A."/>
            <person name="Rokas A."/>
            <person name="Ruiz-Duenas F.J."/>
            <person name="Sabat G."/>
            <person name="Salamov A."/>
            <person name="Samejima M."/>
            <person name="Schmutz J."/>
            <person name="Slot J.C."/>
            <person name="St John F."/>
            <person name="Stenlid J."/>
            <person name="Sun H."/>
            <person name="Sun S."/>
            <person name="Syed K."/>
            <person name="Tsang A."/>
            <person name="Wiebenga A."/>
            <person name="Young D."/>
            <person name="Pisabarro A."/>
            <person name="Eastwood D.C."/>
            <person name="Martin F."/>
            <person name="Cullen D."/>
            <person name="Grigoriev I.V."/>
            <person name="Hibbett D.S."/>
        </authorList>
    </citation>
    <scope>NUCLEOTIDE SEQUENCE [LARGE SCALE GENOMIC DNA]</scope>
    <source>
        <strain evidence="4 5">ATCC 11539</strain>
    </source>
</reference>
<feature type="transmembrane region" description="Helical" evidence="2">
    <location>
        <begin position="160"/>
        <end position="181"/>
    </location>
</feature>
<keyword evidence="2" id="KW-0472">Membrane</keyword>
<dbReference type="EMBL" id="KB469296">
    <property type="protein sequence ID" value="EPQ60447.1"/>
    <property type="molecule type" value="Genomic_DNA"/>
</dbReference>
<feature type="compositionally biased region" description="Polar residues" evidence="1">
    <location>
        <begin position="97"/>
        <end position="111"/>
    </location>
</feature>
<feature type="signal peptide" evidence="3">
    <location>
        <begin position="1"/>
        <end position="17"/>
    </location>
</feature>
<dbReference type="HOGENOM" id="CLU_847449_0_0_1"/>
<dbReference type="STRING" id="670483.S7QLX8"/>
<keyword evidence="3" id="KW-0732">Signal</keyword>
<dbReference type="Proteomes" id="UP000030669">
    <property type="component" value="Unassembled WGS sequence"/>
</dbReference>
<gene>
    <name evidence="4" type="ORF">GLOTRDRAFT_124201</name>
</gene>
<evidence type="ECO:0000256" key="3">
    <source>
        <dbReference type="SAM" id="SignalP"/>
    </source>
</evidence>
<evidence type="ECO:0000313" key="4">
    <source>
        <dbReference type="EMBL" id="EPQ60447.1"/>
    </source>
</evidence>
<evidence type="ECO:0000313" key="5">
    <source>
        <dbReference type="Proteomes" id="UP000030669"/>
    </source>
</evidence>
<dbReference type="OMA" id="IRMARDN"/>
<organism evidence="4 5">
    <name type="scientific">Gloeophyllum trabeum (strain ATCC 11539 / FP-39264 / Madison 617)</name>
    <name type="common">Brown rot fungus</name>
    <dbReference type="NCBI Taxonomy" id="670483"/>
    <lineage>
        <taxon>Eukaryota</taxon>
        <taxon>Fungi</taxon>
        <taxon>Dikarya</taxon>
        <taxon>Basidiomycota</taxon>
        <taxon>Agaricomycotina</taxon>
        <taxon>Agaricomycetes</taxon>
        <taxon>Gloeophyllales</taxon>
        <taxon>Gloeophyllaceae</taxon>
        <taxon>Gloeophyllum</taxon>
    </lineage>
</organism>
<dbReference type="AlphaFoldDB" id="S7QLX8"/>